<dbReference type="Proteomes" id="UP000268162">
    <property type="component" value="Unassembled WGS sequence"/>
</dbReference>
<protein>
    <recommendedName>
        <fullName evidence="1">Chromo domain-containing protein</fullName>
    </recommendedName>
</protein>
<keyword evidence="3" id="KW-1185">Reference proteome</keyword>
<accession>A0A4P9ZMK5</accession>
<sequence length="92" mass="10781">TKAGTNILQDIDGKLLPYNYHSSSLNAIFDQPLFDDLSHEVKVILQFKVKGKLFYLIRWRNHDLTKGSWEPTKNFDNPTTITNYWKQVQPTK</sequence>
<feature type="domain" description="Chromo" evidence="1">
    <location>
        <begin position="39"/>
        <end position="92"/>
    </location>
</feature>
<dbReference type="Gene3D" id="2.40.50.40">
    <property type="match status" value="1"/>
</dbReference>
<dbReference type="SUPFAM" id="SSF54160">
    <property type="entry name" value="Chromo domain-like"/>
    <property type="match status" value="1"/>
</dbReference>
<name>A0A4P9ZMK5_9FUNG</name>
<dbReference type="InterPro" id="IPR000953">
    <property type="entry name" value="Chromo/chromo_shadow_dom"/>
</dbReference>
<dbReference type="AlphaFoldDB" id="A0A4P9ZMK5"/>
<reference evidence="3" key="1">
    <citation type="journal article" date="2018" name="Nat. Microbiol.">
        <title>Leveraging single-cell genomics to expand the fungal tree of life.</title>
        <authorList>
            <person name="Ahrendt S.R."/>
            <person name="Quandt C.A."/>
            <person name="Ciobanu D."/>
            <person name="Clum A."/>
            <person name="Salamov A."/>
            <person name="Andreopoulos B."/>
            <person name="Cheng J.F."/>
            <person name="Woyke T."/>
            <person name="Pelin A."/>
            <person name="Henrissat B."/>
            <person name="Reynolds N.K."/>
            <person name="Benny G.L."/>
            <person name="Smith M.E."/>
            <person name="James T.Y."/>
            <person name="Grigoriev I.V."/>
        </authorList>
    </citation>
    <scope>NUCLEOTIDE SEQUENCE [LARGE SCALE GENOMIC DNA]</scope>
    <source>
        <strain evidence="3">RSA 468</strain>
    </source>
</reference>
<evidence type="ECO:0000313" key="3">
    <source>
        <dbReference type="Proteomes" id="UP000268162"/>
    </source>
</evidence>
<dbReference type="PROSITE" id="PS50013">
    <property type="entry name" value="CHROMO_2"/>
    <property type="match status" value="1"/>
</dbReference>
<gene>
    <name evidence="2" type="ORF">BJ085DRAFT_21310</name>
</gene>
<evidence type="ECO:0000259" key="1">
    <source>
        <dbReference type="PROSITE" id="PS50013"/>
    </source>
</evidence>
<feature type="non-terminal residue" evidence="2">
    <location>
        <position position="1"/>
    </location>
</feature>
<dbReference type="InterPro" id="IPR016197">
    <property type="entry name" value="Chromo-like_dom_sf"/>
</dbReference>
<proteinExistence type="predicted"/>
<evidence type="ECO:0000313" key="2">
    <source>
        <dbReference type="EMBL" id="RKP33530.1"/>
    </source>
</evidence>
<organism evidence="2 3">
    <name type="scientific">Dimargaris cristalligena</name>
    <dbReference type="NCBI Taxonomy" id="215637"/>
    <lineage>
        <taxon>Eukaryota</taxon>
        <taxon>Fungi</taxon>
        <taxon>Fungi incertae sedis</taxon>
        <taxon>Zoopagomycota</taxon>
        <taxon>Kickxellomycotina</taxon>
        <taxon>Dimargaritomycetes</taxon>
        <taxon>Dimargaritales</taxon>
        <taxon>Dimargaritaceae</taxon>
        <taxon>Dimargaris</taxon>
    </lineage>
</organism>
<dbReference type="EMBL" id="ML003778">
    <property type="protein sequence ID" value="RKP33530.1"/>
    <property type="molecule type" value="Genomic_DNA"/>
</dbReference>